<dbReference type="RefSeq" id="XP_022678471.1">
    <property type="nucleotide sequence ID" value="XM_022822185.1"/>
</dbReference>
<evidence type="ECO:0000313" key="3">
    <source>
        <dbReference type="Proteomes" id="UP000065495"/>
    </source>
</evidence>
<protein>
    <submittedName>
        <fullName evidence="2">Uncharacterized protein</fullName>
    </submittedName>
</protein>
<sequence>MTVAEPIPPISDLKPASSTTSPTTSPIANPSSKSQQYTFSYLNKPKSRFTLPTVQSPWGYKVWLREFCKALRKQGLGYLLPLRDGTFSHVPEDDEKDYITRIHSACVPPGKCPKWLKLSPEDDASIVDCFLQAVKKINAEEYPTNIVDEMAALSLLPEESLQSFLKRAKDLQRRASNANFPGVDQILIDKTLVTLPETYHRATVTFYNQKDRSFKRFMEILSETETKISDGKEIDTNTTKKEVLNLKVDKEERDVLKKEEIDVLKREEIDALKKEEVDSLKNNEIDSLKKEEVDSLKKKEIQTFAKEVSRISMPDEEPIHDFLARMGDLYDRLARADLLQLESQMVANILRALPKKFELMVATFRLGFDQDFPSLVALFSDPEIATRLLGIE</sequence>
<accession>W0TKP1</accession>
<dbReference type="VEuPathDB" id="FungiDB:KLMA_80428"/>
<dbReference type="EMBL" id="AP012220">
    <property type="protein sequence ID" value="BAO42739.1"/>
    <property type="molecule type" value="Genomic_DNA"/>
</dbReference>
<dbReference type="KEGG" id="kmx:KLMA_80428"/>
<dbReference type="AlphaFoldDB" id="W0TKP1"/>
<gene>
    <name evidence="2" type="ORF">KLMA_80428</name>
</gene>
<reference evidence="2 3" key="1">
    <citation type="journal article" date="2015" name="Biotechnol. Biofuels">
        <title>Genetic basis of the highly efficient yeast Kluyveromyces marxianus: complete genome sequence and transcriptome analyses.</title>
        <authorList>
            <person name="Lertwattanasakul N."/>
            <person name="Kosaka T."/>
            <person name="Hosoyama A."/>
            <person name="Suzuki Y."/>
            <person name="Rodrussamee N."/>
            <person name="Matsutani M."/>
            <person name="Murata M."/>
            <person name="Fujimoto N."/>
            <person name="Suprayogi"/>
            <person name="Tsuchikane K."/>
            <person name="Limtong S."/>
            <person name="Fujita N."/>
            <person name="Yamada M."/>
        </authorList>
    </citation>
    <scope>NUCLEOTIDE SEQUENCE [LARGE SCALE GENOMIC DNA]</scope>
    <source>
        <strain evidence="3">DMKU3-1042 / BCC 29191 / NBRC 104275</strain>
    </source>
</reference>
<organism evidence="2 3">
    <name type="scientific">Kluyveromyces marxianus (strain DMKU3-1042 / BCC 29191 / NBRC 104275)</name>
    <name type="common">Yeast</name>
    <name type="synonym">Candida kefyr</name>
    <dbReference type="NCBI Taxonomy" id="1003335"/>
    <lineage>
        <taxon>Eukaryota</taxon>
        <taxon>Fungi</taxon>
        <taxon>Dikarya</taxon>
        <taxon>Ascomycota</taxon>
        <taxon>Saccharomycotina</taxon>
        <taxon>Saccharomycetes</taxon>
        <taxon>Saccharomycetales</taxon>
        <taxon>Saccharomycetaceae</taxon>
        <taxon>Kluyveromyces</taxon>
    </lineage>
</organism>
<feature type="compositionally biased region" description="Low complexity" evidence="1">
    <location>
        <begin position="15"/>
        <end position="32"/>
    </location>
</feature>
<dbReference type="GeneID" id="34718614"/>
<feature type="region of interest" description="Disordered" evidence="1">
    <location>
        <begin position="1"/>
        <end position="33"/>
    </location>
</feature>
<evidence type="ECO:0000313" key="2">
    <source>
        <dbReference type="EMBL" id="BAO42739.1"/>
    </source>
</evidence>
<dbReference type="Proteomes" id="UP000065495">
    <property type="component" value="Chromosome 8"/>
</dbReference>
<name>W0TKP1_KLUMD</name>
<proteinExistence type="predicted"/>
<evidence type="ECO:0000256" key="1">
    <source>
        <dbReference type="SAM" id="MobiDB-lite"/>
    </source>
</evidence>